<evidence type="ECO:0000313" key="2">
    <source>
        <dbReference type="EMBL" id="MBX74198.1"/>
    </source>
</evidence>
<reference evidence="2" key="1">
    <citation type="submission" date="2018-02" db="EMBL/GenBank/DDBJ databases">
        <title>Rhizophora mucronata_Transcriptome.</title>
        <authorList>
            <person name="Meera S.P."/>
            <person name="Sreeshan A."/>
            <person name="Augustine A."/>
        </authorList>
    </citation>
    <scope>NUCLEOTIDE SEQUENCE</scope>
    <source>
        <tissue evidence="2">Leaf</tissue>
    </source>
</reference>
<organism evidence="2">
    <name type="scientific">Rhizophora mucronata</name>
    <name type="common">Asiatic mangrove</name>
    <dbReference type="NCBI Taxonomy" id="61149"/>
    <lineage>
        <taxon>Eukaryota</taxon>
        <taxon>Viridiplantae</taxon>
        <taxon>Streptophyta</taxon>
        <taxon>Embryophyta</taxon>
        <taxon>Tracheophyta</taxon>
        <taxon>Spermatophyta</taxon>
        <taxon>Magnoliopsida</taxon>
        <taxon>eudicotyledons</taxon>
        <taxon>Gunneridae</taxon>
        <taxon>Pentapetalae</taxon>
        <taxon>rosids</taxon>
        <taxon>fabids</taxon>
        <taxon>Malpighiales</taxon>
        <taxon>Rhizophoraceae</taxon>
        <taxon>Rhizophora</taxon>
    </lineage>
</organism>
<dbReference type="AlphaFoldDB" id="A0A2P2R4R5"/>
<feature type="compositionally biased region" description="Basic and acidic residues" evidence="1">
    <location>
        <begin position="14"/>
        <end position="25"/>
    </location>
</feature>
<proteinExistence type="predicted"/>
<feature type="region of interest" description="Disordered" evidence="1">
    <location>
        <begin position="1"/>
        <end position="25"/>
    </location>
</feature>
<protein>
    <submittedName>
        <fullName evidence="2">Uncharacterized protein</fullName>
    </submittedName>
</protein>
<evidence type="ECO:0000256" key="1">
    <source>
        <dbReference type="SAM" id="MobiDB-lite"/>
    </source>
</evidence>
<dbReference type="EMBL" id="GGEC01093714">
    <property type="protein sequence ID" value="MBX74198.1"/>
    <property type="molecule type" value="Transcribed_RNA"/>
</dbReference>
<name>A0A2P2R4R5_RHIMU</name>
<accession>A0A2P2R4R5</accession>
<sequence length="25" mass="2905">MIGFSFPIPNKSLKPREQDDGDKER</sequence>